<dbReference type="PATRIC" id="fig|1048260.3.peg.621"/>
<organism evidence="1 2">
    <name type="scientific">Leptospirillum ferriphilum (strain ML-04)</name>
    <dbReference type="NCBI Taxonomy" id="1048260"/>
    <lineage>
        <taxon>Bacteria</taxon>
        <taxon>Pseudomonadati</taxon>
        <taxon>Nitrospirota</taxon>
        <taxon>Nitrospiria</taxon>
        <taxon>Nitrospirales</taxon>
        <taxon>Nitrospiraceae</taxon>
        <taxon>Leptospirillum</taxon>
    </lineage>
</organism>
<sequence length="62" mass="7143">MADILHKTERKMTTIDVGIDELEMRAQRELMALNLENARVYFDLIEELKMGSFSIKKVSGRG</sequence>
<gene>
    <name evidence="1" type="ordered locus">LFML04_0581</name>
</gene>
<dbReference type="STRING" id="1048260.LFML04_0581"/>
<dbReference type="KEGG" id="lfi:LFML04_0581"/>
<dbReference type="EMBL" id="CP002919">
    <property type="protein sequence ID" value="AFS52817.1"/>
    <property type="molecule type" value="Genomic_DNA"/>
</dbReference>
<evidence type="ECO:0000313" key="2">
    <source>
        <dbReference type="Proteomes" id="UP000006177"/>
    </source>
</evidence>
<evidence type="ECO:0000313" key="1">
    <source>
        <dbReference type="EMBL" id="AFS52817.1"/>
    </source>
</evidence>
<reference evidence="1 2" key="1">
    <citation type="journal article" date="2011" name="J. Microbiol.">
        <title>Complete genome of Leptospirillum ferriphilum ML-04 provides insight into its physiology and environmental adaptation.</title>
        <authorList>
            <person name="Mi S."/>
            <person name="Song J."/>
            <person name="Lin J."/>
            <person name="Che Y."/>
            <person name="Zheng H."/>
            <person name="Lin J."/>
        </authorList>
    </citation>
    <scope>NUCLEOTIDE SEQUENCE [LARGE SCALE GENOMIC DNA]</scope>
    <source>
        <strain evidence="1 2">ML-04</strain>
    </source>
</reference>
<dbReference type="AlphaFoldDB" id="J9ZAW4"/>
<name>J9ZAW4_LEPFM</name>
<accession>J9ZAW4</accession>
<dbReference type="RefSeq" id="WP_014960334.1">
    <property type="nucleotide sequence ID" value="NC_018649.1"/>
</dbReference>
<dbReference type="Proteomes" id="UP000006177">
    <property type="component" value="Chromosome"/>
</dbReference>
<protein>
    <submittedName>
        <fullName evidence="1">Uncharacterized protein</fullName>
    </submittedName>
</protein>
<dbReference type="HOGENOM" id="CLU_2898751_0_0_0"/>
<proteinExistence type="predicted"/>